<keyword evidence="2" id="KW-1185">Reference proteome</keyword>
<dbReference type="Proteomes" id="UP000266841">
    <property type="component" value="Unassembled WGS sequence"/>
</dbReference>
<evidence type="ECO:0000313" key="2">
    <source>
        <dbReference type="Proteomes" id="UP000266841"/>
    </source>
</evidence>
<sequence>MGELLTTLPTISWATHRKLQRRRHDRRELQLQAESLHLCKLGSTDGAYHRWRTWTDLVGRLCAVDIGGGLLPLSGHLCTSFMIASVGDTLLRFERAVERLRTTDRRYRRQIDALPIPFVYEVDGMHTADGSELVKATVSGWRVGRAATRR</sequence>
<dbReference type="AlphaFoldDB" id="K0SCD6"/>
<organism evidence="1 2">
    <name type="scientific">Thalassiosira oceanica</name>
    <name type="common">Marine diatom</name>
    <dbReference type="NCBI Taxonomy" id="159749"/>
    <lineage>
        <taxon>Eukaryota</taxon>
        <taxon>Sar</taxon>
        <taxon>Stramenopiles</taxon>
        <taxon>Ochrophyta</taxon>
        <taxon>Bacillariophyta</taxon>
        <taxon>Coscinodiscophyceae</taxon>
        <taxon>Thalassiosirophycidae</taxon>
        <taxon>Thalassiosirales</taxon>
        <taxon>Thalassiosiraceae</taxon>
        <taxon>Thalassiosira</taxon>
    </lineage>
</organism>
<dbReference type="EMBL" id="AGNL01031611">
    <property type="protein sequence ID" value="EJK56377.1"/>
    <property type="molecule type" value="Genomic_DNA"/>
</dbReference>
<comment type="caution">
    <text evidence="1">The sequence shown here is derived from an EMBL/GenBank/DDBJ whole genome shotgun (WGS) entry which is preliminary data.</text>
</comment>
<name>K0SCD6_THAOC</name>
<reference evidence="1 2" key="1">
    <citation type="journal article" date="2012" name="Genome Biol.">
        <title>Genome and low-iron response of an oceanic diatom adapted to chronic iron limitation.</title>
        <authorList>
            <person name="Lommer M."/>
            <person name="Specht M."/>
            <person name="Roy A.S."/>
            <person name="Kraemer L."/>
            <person name="Andreson R."/>
            <person name="Gutowska M.A."/>
            <person name="Wolf J."/>
            <person name="Bergner S.V."/>
            <person name="Schilhabel M.B."/>
            <person name="Klostermeier U.C."/>
            <person name="Beiko R.G."/>
            <person name="Rosenstiel P."/>
            <person name="Hippler M."/>
            <person name="Laroche J."/>
        </authorList>
    </citation>
    <scope>NUCLEOTIDE SEQUENCE [LARGE SCALE GENOMIC DNA]</scope>
    <source>
        <strain evidence="1 2">CCMP1005</strain>
    </source>
</reference>
<gene>
    <name evidence="1" type="ORF">THAOC_23748</name>
</gene>
<proteinExistence type="predicted"/>
<accession>K0SCD6</accession>
<protein>
    <submittedName>
        <fullName evidence="1">Uncharacterized protein</fullName>
    </submittedName>
</protein>
<evidence type="ECO:0000313" key="1">
    <source>
        <dbReference type="EMBL" id="EJK56377.1"/>
    </source>
</evidence>